<feature type="chain" id="PRO_5034435051" evidence="2">
    <location>
        <begin position="19"/>
        <end position="239"/>
    </location>
</feature>
<dbReference type="KEGG" id="pno:SNOG_16520"/>
<name>A0A7U2F1I2_PHANO</name>
<evidence type="ECO:0000313" key="3">
    <source>
        <dbReference type="EMBL" id="QRC96999.1"/>
    </source>
</evidence>
<evidence type="ECO:0000313" key="4">
    <source>
        <dbReference type="Proteomes" id="UP000663193"/>
    </source>
</evidence>
<gene>
    <name evidence="3" type="ORF">JI435_165200</name>
</gene>
<keyword evidence="2" id="KW-0732">Signal</keyword>
<reference evidence="4" key="1">
    <citation type="journal article" date="2021" name="BMC Genomics">
        <title>Chromosome-level genome assembly and manually-curated proteome of model necrotroph Parastagonospora nodorum Sn15 reveals a genome-wide trove of candidate effector homologs, and redundancy of virulence-related functions within an accessory chromosome.</title>
        <authorList>
            <person name="Bertazzoni S."/>
            <person name="Jones D.A.B."/>
            <person name="Phan H.T."/>
            <person name="Tan K.-C."/>
            <person name="Hane J.K."/>
        </authorList>
    </citation>
    <scope>NUCLEOTIDE SEQUENCE [LARGE SCALE GENOMIC DNA]</scope>
    <source>
        <strain evidence="4">SN15 / ATCC MYA-4574 / FGSC 10173)</strain>
    </source>
</reference>
<organism evidence="3 4">
    <name type="scientific">Phaeosphaeria nodorum (strain SN15 / ATCC MYA-4574 / FGSC 10173)</name>
    <name type="common">Glume blotch fungus</name>
    <name type="synonym">Parastagonospora nodorum</name>
    <dbReference type="NCBI Taxonomy" id="321614"/>
    <lineage>
        <taxon>Eukaryota</taxon>
        <taxon>Fungi</taxon>
        <taxon>Dikarya</taxon>
        <taxon>Ascomycota</taxon>
        <taxon>Pezizomycotina</taxon>
        <taxon>Dothideomycetes</taxon>
        <taxon>Pleosporomycetidae</taxon>
        <taxon>Pleosporales</taxon>
        <taxon>Pleosporineae</taxon>
        <taxon>Phaeosphaeriaceae</taxon>
        <taxon>Parastagonospora</taxon>
    </lineage>
</organism>
<evidence type="ECO:0000256" key="2">
    <source>
        <dbReference type="SAM" id="SignalP"/>
    </source>
</evidence>
<dbReference type="VEuPathDB" id="FungiDB:JI435_165200"/>
<feature type="signal peptide" evidence="2">
    <location>
        <begin position="1"/>
        <end position="18"/>
    </location>
</feature>
<proteinExistence type="predicted"/>
<dbReference type="RefSeq" id="XP_001806630.1">
    <property type="nucleotide sequence ID" value="XM_001806578.1"/>
</dbReference>
<protein>
    <submittedName>
        <fullName evidence="3">Uncharacterized protein</fullName>
    </submittedName>
</protein>
<evidence type="ECO:0000256" key="1">
    <source>
        <dbReference type="SAM" id="MobiDB-lite"/>
    </source>
</evidence>
<dbReference type="AlphaFoldDB" id="A0A7U2F1I2"/>
<sequence length="239" mass="26112">MLFNSILGASLLLCICHAAPSPPDATRMRIRSNHDPLIRDSMILSHLEATTGLKPERTQMLDGGEYEEYFVVEPTDYDAAYLSLMASNNASSVAEIGFSHNENASGLQKRDIVYSALCYQEGTMGYVQVIGQVLPTICTGFTFAVGYAGKTQIIRRYGLNDVNGNRMVLVVSYAWHGFAFASANACASTLSYYISEYCENEKNGRETTRGGSVTAEQENNCDSSPCPVRADASIDPRRA</sequence>
<keyword evidence="4" id="KW-1185">Reference proteome</keyword>
<dbReference type="Proteomes" id="UP000663193">
    <property type="component" value="Chromosome 7"/>
</dbReference>
<feature type="compositionally biased region" description="Polar residues" evidence="1">
    <location>
        <begin position="209"/>
        <end position="223"/>
    </location>
</feature>
<dbReference type="EMBL" id="CP069029">
    <property type="protein sequence ID" value="QRC96999.1"/>
    <property type="molecule type" value="Genomic_DNA"/>
</dbReference>
<accession>A0A7U2F1I2</accession>
<feature type="region of interest" description="Disordered" evidence="1">
    <location>
        <begin position="203"/>
        <end position="239"/>
    </location>
</feature>